<organism evidence="1">
    <name type="scientific">Oikopleura dioica</name>
    <name type="common">Tunicate</name>
    <dbReference type="NCBI Taxonomy" id="34765"/>
    <lineage>
        <taxon>Eukaryota</taxon>
        <taxon>Metazoa</taxon>
        <taxon>Chordata</taxon>
        <taxon>Tunicata</taxon>
        <taxon>Appendicularia</taxon>
        <taxon>Copelata</taxon>
        <taxon>Oikopleuridae</taxon>
        <taxon>Oikopleura</taxon>
    </lineage>
</organism>
<dbReference type="Gene3D" id="3.40.50.1240">
    <property type="entry name" value="Phosphoglycerate mutase-like"/>
    <property type="match status" value="1"/>
</dbReference>
<accession>E4X6F9</accession>
<keyword evidence="2" id="KW-1185">Reference proteome</keyword>
<evidence type="ECO:0000313" key="1">
    <source>
        <dbReference type="EMBL" id="CBY07858.1"/>
    </source>
</evidence>
<dbReference type="InterPro" id="IPR000560">
    <property type="entry name" value="His_Pase_clade-2"/>
</dbReference>
<evidence type="ECO:0000313" key="2">
    <source>
        <dbReference type="Proteomes" id="UP000001307"/>
    </source>
</evidence>
<name>E4X6F9_OIKDI</name>
<dbReference type="InParanoid" id="E4X6F9"/>
<protein>
    <submittedName>
        <fullName evidence="1">Uncharacterized protein</fullName>
    </submittedName>
</protein>
<dbReference type="Proteomes" id="UP000001307">
    <property type="component" value="Unassembled WGS sequence"/>
</dbReference>
<reference evidence="1" key="1">
    <citation type="journal article" date="2010" name="Science">
        <title>Plasticity of animal genome architecture unmasked by rapid evolution of a pelagic tunicate.</title>
        <authorList>
            <person name="Denoeud F."/>
            <person name="Henriet S."/>
            <person name="Mungpakdee S."/>
            <person name="Aury J.M."/>
            <person name="Da Silva C."/>
            <person name="Brinkmann H."/>
            <person name="Mikhaleva J."/>
            <person name="Olsen L.C."/>
            <person name="Jubin C."/>
            <person name="Canestro C."/>
            <person name="Bouquet J.M."/>
            <person name="Danks G."/>
            <person name="Poulain J."/>
            <person name="Campsteijn C."/>
            <person name="Adamski M."/>
            <person name="Cross I."/>
            <person name="Yadetie F."/>
            <person name="Muffato M."/>
            <person name="Louis A."/>
            <person name="Butcher S."/>
            <person name="Tsagkogeorga G."/>
            <person name="Konrad A."/>
            <person name="Singh S."/>
            <person name="Jensen M.F."/>
            <person name="Cong E.H."/>
            <person name="Eikeseth-Otteraa H."/>
            <person name="Noel B."/>
            <person name="Anthouard V."/>
            <person name="Porcel B.M."/>
            <person name="Kachouri-Lafond R."/>
            <person name="Nishino A."/>
            <person name="Ugolini M."/>
            <person name="Chourrout P."/>
            <person name="Nishida H."/>
            <person name="Aasland R."/>
            <person name="Huzurbazar S."/>
            <person name="Westhof E."/>
            <person name="Delsuc F."/>
            <person name="Lehrach H."/>
            <person name="Reinhardt R."/>
            <person name="Weissenbach J."/>
            <person name="Roy S.W."/>
            <person name="Artiguenave F."/>
            <person name="Postlethwait J.H."/>
            <person name="Manak J.R."/>
            <person name="Thompson E.M."/>
            <person name="Jaillon O."/>
            <person name="Du Pasquier L."/>
            <person name="Boudinot P."/>
            <person name="Liberles D.A."/>
            <person name="Volff J.N."/>
            <person name="Philippe H."/>
            <person name="Lenhard B."/>
            <person name="Roest Crollius H."/>
            <person name="Wincker P."/>
            <person name="Chourrout D."/>
        </authorList>
    </citation>
    <scope>NUCLEOTIDE SEQUENCE [LARGE SCALE GENOMIC DNA]</scope>
</reference>
<dbReference type="EMBL" id="FN653027">
    <property type="protein sequence ID" value="CBY07858.1"/>
    <property type="molecule type" value="Genomic_DNA"/>
</dbReference>
<sequence>MQALSQSLTSIPKGLLLLDLTFILIKIEIEGKLDEEFLTYQHSCSGSLQNYRWMWFASPLFDQIRPMWSDVIRELGLKKRTDGRQQHHLLPLSLYDDLAARFAHGIPISNASTFRKYYPLIEHLSLVTCLGVNGTSVEEKAHALPIKAGRILEYVVNELDAPVSILSAHDTTLIPVMEALLFRMAPHEKSEVFSFPPFSSHIEFEFYENATKDKFIRIKFNEKPISFKGVEYVPIEEFLKTTEWLRMSQEEFLTWKDHPIPDHDPRYSHDEIADFHANPEKYLDF</sequence>
<gene>
    <name evidence="1" type="ORF">GSOID_T00003214001</name>
</gene>
<dbReference type="PROSITE" id="PS00778">
    <property type="entry name" value="HIS_ACID_PHOSPHAT_2"/>
    <property type="match status" value="1"/>
</dbReference>
<dbReference type="InterPro" id="IPR029033">
    <property type="entry name" value="His_PPase_superfam"/>
</dbReference>
<dbReference type="OrthoDB" id="10257284at2759"/>
<dbReference type="InterPro" id="IPR033379">
    <property type="entry name" value="Acid_Pase_AS"/>
</dbReference>
<proteinExistence type="predicted"/>
<dbReference type="Pfam" id="PF00328">
    <property type="entry name" value="His_Phos_2"/>
    <property type="match status" value="1"/>
</dbReference>
<dbReference type="AlphaFoldDB" id="E4X6F9"/>
<dbReference type="SUPFAM" id="SSF53254">
    <property type="entry name" value="Phosphoglycerate mutase-like"/>
    <property type="match status" value="1"/>
</dbReference>